<keyword evidence="2" id="KW-1185">Reference proteome</keyword>
<protein>
    <submittedName>
        <fullName evidence="1">Uncharacterized protein</fullName>
    </submittedName>
</protein>
<evidence type="ECO:0000313" key="1">
    <source>
        <dbReference type="EMBL" id="ANS76980.1"/>
    </source>
</evidence>
<evidence type="ECO:0000313" key="2">
    <source>
        <dbReference type="Proteomes" id="UP000092573"/>
    </source>
</evidence>
<sequence length="151" mass="17554">MDALNLKKNLEGLYNEINFTIPFQIIWYKVHEQHSANVKATTRLNPMTTQIEVWIIEFHSTPVGRAEESGFIFSTSAIPPTPVYFTNQTISVFDYSFLIDNPDWQRSLNTHLESIFYDGLKQLMLNYSFIDEKGRTQKLNDSQLVLGKIQF</sequence>
<dbReference type="EMBL" id="CP014167">
    <property type="protein sequence ID" value="ANS76980.1"/>
    <property type="molecule type" value="Genomic_DNA"/>
</dbReference>
<dbReference type="AlphaFoldDB" id="A0A1B1N6C1"/>
<gene>
    <name evidence="1" type="ORF">AWM70_22310</name>
</gene>
<accession>A0A1B1N6C1</accession>
<dbReference type="Proteomes" id="UP000092573">
    <property type="component" value="Chromosome"/>
</dbReference>
<dbReference type="STRING" id="1462996.AWM70_22310"/>
<dbReference type="RefSeq" id="WP_068700139.1">
    <property type="nucleotide sequence ID" value="NZ_CP014167.1"/>
</dbReference>
<organism evidence="1 2">
    <name type="scientific">Paenibacillus yonginensis</name>
    <dbReference type="NCBI Taxonomy" id="1462996"/>
    <lineage>
        <taxon>Bacteria</taxon>
        <taxon>Bacillati</taxon>
        <taxon>Bacillota</taxon>
        <taxon>Bacilli</taxon>
        <taxon>Bacillales</taxon>
        <taxon>Paenibacillaceae</taxon>
        <taxon>Paenibacillus</taxon>
    </lineage>
</organism>
<reference evidence="1 2" key="1">
    <citation type="submission" date="2016-01" db="EMBL/GenBank/DDBJ databases">
        <title>Complete Genome Sequence of Paenibacillus yonginensis DCY84, a novel Plant Growth-Promoting Bacteria with Elicitation of Induced Systemic Resistance.</title>
        <authorList>
            <person name="Kim Y.J."/>
            <person name="Yang D.C."/>
            <person name="Sukweenadhi J."/>
        </authorList>
    </citation>
    <scope>NUCLEOTIDE SEQUENCE [LARGE SCALE GENOMIC DNA]</scope>
    <source>
        <strain evidence="1 2">DCY84</strain>
    </source>
</reference>
<name>A0A1B1N6C1_9BACL</name>
<dbReference type="KEGG" id="pyg:AWM70_22310"/>
<proteinExistence type="predicted"/>